<reference evidence="4" key="2">
    <citation type="submission" date="2020-04" db="EMBL/GenBank/DDBJ databases">
        <authorList>
            <consortium name="NCBI Genome Project"/>
        </authorList>
    </citation>
    <scope>NUCLEOTIDE SEQUENCE</scope>
    <source>
        <strain evidence="4">CBS 304.34</strain>
    </source>
</reference>
<evidence type="ECO:0000313" key="3">
    <source>
        <dbReference type="Proteomes" id="UP000504636"/>
    </source>
</evidence>
<evidence type="ECO:0000256" key="1">
    <source>
        <dbReference type="SAM" id="Phobius"/>
    </source>
</evidence>
<dbReference type="OrthoDB" id="426293at2759"/>
<proteinExistence type="predicted"/>
<dbReference type="Pfam" id="PF01544">
    <property type="entry name" value="CorA"/>
    <property type="match status" value="1"/>
</dbReference>
<dbReference type="Gene3D" id="1.20.58.340">
    <property type="entry name" value="Magnesium transport protein CorA, transmembrane region"/>
    <property type="match status" value="1"/>
</dbReference>
<keyword evidence="1" id="KW-1133">Transmembrane helix</keyword>
<dbReference type="AlphaFoldDB" id="A0A6A6YCI4"/>
<organism evidence="2">
    <name type="scientific">Mytilinidion resinicola</name>
    <dbReference type="NCBI Taxonomy" id="574789"/>
    <lineage>
        <taxon>Eukaryota</taxon>
        <taxon>Fungi</taxon>
        <taxon>Dikarya</taxon>
        <taxon>Ascomycota</taxon>
        <taxon>Pezizomycotina</taxon>
        <taxon>Dothideomycetes</taxon>
        <taxon>Pleosporomycetidae</taxon>
        <taxon>Mytilinidiales</taxon>
        <taxon>Mytilinidiaceae</taxon>
        <taxon>Mytilinidion</taxon>
    </lineage>
</organism>
<feature type="transmembrane region" description="Helical" evidence="1">
    <location>
        <begin position="197"/>
        <end position="222"/>
    </location>
</feature>
<evidence type="ECO:0000313" key="2">
    <source>
        <dbReference type="EMBL" id="KAF2805547.1"/>
    </source>
</evidence>
<dbReference type="EMBL" id="MU003709">
    <property type="protein sequence ID" value="KAF2805547.1"/>
    <property type="molecule type" value="Genomic_DNA"/>
</dbReference>
<feature type="transmembrane region" description="Helical" evidence="1">
    <location>
        <begin position="171"/>
        <end position="191"/>
    </location>
</feature>
<accession>A0A6A6YCI4</accession>
<sequence>MILQIIRQGLQGAADSREEIRDHFESIFQSSIFEPETHDRLLFDDDSFSRSRLYFWAVDSLALFQSQVQDAAKQWDLFWKAKESDLRHLEDAKVSKFGKGIISSWKMNDEDALTIQESAQLVDVQCQRLRDLSVRFKDLHGRAIGLRDGLFNASSVIEAREATKLAENVKLLTYVTIFFLPLGFCVALWSMNDNIDTIAFAVTTTAVALGTYVLVANLNNFVGGIKIASKKLRKDVIASMEKEKSDGWKKLGKGFGTFKPDREKITPSEWWVVYYIMVKLVRTPRPNRLFRRLVNTKASSDEERQGGSPEK</sequence>
<keyword evidence="1" id="KW-0812">Transmembrane</keyword>
<name>A0A6A6YCI4_9PEZI</name>
<dbReference type="GO" id="GO:0046873">
    <property type="term" value="F:metal ion transmembrane transporter activity"/>
    <property type="evidence" value="ECO:0007669"/>
    <property type="project" value="InterPro"/>
</dbReference>
<dbReference type="RefSeq" id="XP_033572511.1">
    <property type="nucleotide sequence ID" value="XM_033718153.1"/>
</dbReference>
<protein>
    <submittedName>
        <fullName evidence="2 4">Uncharacterized protein</fullName>
    </submittedName>
</protein>
<gene>
    <name evidence="2 4" type="ORF">BDZ99DRAFT_450171</name>
</gene>
<dbReference type="GO" id="GO:0016020">
    <property type="term" value="C:membrane"/>
    <property type="evidence" value="ECO:0007669"/>
    <property type="project" value="InterPro"/>
</dbReference>
<keyword evidence="1" id="KW-0472">Membrane</keyword>
<evidence type="ECO:0000313" key="4">
    <source>
        <dbReference type="RefSeq" id="XP_033572511.1"/>
    </source>
</evidence>
<dbReference type="InterPro" id="IPR002523">
    <property type="entry name" value="MgTranspt_CorA/ZnTranspt_ZntB"/>
</dbReference>
<dbReference type="GeneID" id="54459046"/>
<reference evidence="2 4" key="1">
    <citation type="journal article" date="2020" name="Stud. Mycol.">
        <title>101 Dothideomycetes genomes: a test case for predicting lifestyles and emergence of pathogens.</title>
        <authorList>
            <person name="Haridas S."/>
            <person name="Albert R."/>
            <person name="Binder M."/>
            <person name="Bloem J."/>
            <person name="Labutti K."/>
            <person name="Salamov A."/>
            <person name="Andreopoulos B."/>
            <person name="Baker S."/>
            <person name="Barry K."/>
            <person name="Bills G."/>
            <person name="Bluhm B."/>
            <person name="Cannon C."/>
            <person name="Castanera R."/>
            <person name="Culley D."/>
            <person name="Daum C."/>
            <person name="Ezra D."/>
            <person name="Gonzalez J."/>
            <person name="Henrissat B."/>
            <person name="Kuo A."/>
            <person name="Liang C."/>
            <person name="Lipzen A."/>
            <person name="Lutzoni F."/>
            <person name="Magnuson J."/>
            <person name="Mondo S."/>
            <person name="Nolan M."/>
            <person name="Ohm R."/>
            <person name="Pangilinan J."/>
            <person name="Park H.-J."/>
            <person name="Ramirez L."/>
            <person name="Alfaro M."/>
            <person name="Sun H."/>
            <person name="Tritt A."/>
            <person name="Yoshinaga Y."/>
            <person name="Zwiers L.-H."/>
            <person name="Turgeon B."/>
            <person name="Goodwin S."/>
            <person name="Spatafora J."/>
            <person name="Crous P."/>
            <person name="Grigoriev I."/>
        </authorList>
    </citation>
    <scope>NUCLEOTIDE SEQUENCE</scope>
    <source>
        <strain evidence="2 4">CBS 304.34</strain>
    </source>
</reference>
<dbReference type="Proteomes" id="UP000504636">
    <property type="component" value="Unplaced"/>
</dbReference>
<reference evidence="4" key="3">
    <citation type="submission" date="2025-04" db="UniProtKB">
        <authorList>
            <consortium name="RefSeq"/>
        </authorList>
    </citation>
    <scope>IDENTIFICATION</scope>
    <source>
        <strain evidence="4">CBS 304.34</strain>
    </source>
</reference>
<keyword evidence="3" id="KW-1185">Reference proteome</keyword>